<keyword evidence="3" id="KW-1185">Reference proteome</keyword>
<evidence type="ECO:0000313" key="3">
    <source>
        <dbReference type="Proteomes" id="UP000319931"/>
    </source>
</evidence>
<reference evidence="2 3" key="1">
    <citation type="journal article" date="2019" name="Environ. Microbiol.">
        <title>Species interactions and distinct microbial communities in high Arctic permafrost affected cryosols are associated with the CH4 and CO2 gas fluxes.</title>
        <authorList>
            <person name="Altshuler I."/>
            <person name="Hamel J."/>
            <person name="Turney S."/>
            <person name="Magnuson E."/>
            <person name="Levesque R."/>
            <person name="Greer C."/>
            <person name="Whyte L.G."/>
        </authorList>
    </citation>
    <scope>NUCLEOTIDE SEQUENCE [LARGE SCALE GENOMIC DNA]</scope>
    <source>
        <strain evidence="2 3">E6.1</strain>
    </source>
</reference>
<organism evidence="2 3">
    <name type="scientific">Sphingomonas glacialis</name>
    <dbReference type="NCBI Taxonomy" id="658225"/>
    <lineage>
        <taxon>Bacteria</taxon>
        <taxon>Pseudomonadati</taxon>
        <taxon>Pseudomonadota</taxon>
        <taxon>Alphaproteobacteria</taxon>
        <taxon>Sphingomonadales</taxon>
        <taxon>Sphingomonadaceae</taxon>
        <taxon>Sphingomonas</taxon>
    </lineage>
</organism>
<comment type="caution">
    <text evidence="2">The sequence shown here is derived from an EMBL/GenBank/DDBJ whole genome shotgun (WGS) entry which is preliminary data.</text>
</comment>
<dbReference type="Proteomes" id="UP000319931">
    <property type="component" value="Unassembled WGS sequence"/>
</dbReference>
<feature type="domain" description="DUF4178" evidence="1">
    <location>
        <begin position="56"/>
        <end position="201"/>
    </location>
</feature>
<dbReference type="InterPro" id="IPR025235">
    <property type="entry name" value="DUF4178"/>
</dbReference>
<name>A0A502FCY4_9SPHN</name>
<dbReference type="EMBL" id="RCZC01000011">
    <property type="protein sequence ID" value="TPG47196.1"/>
    <property type="molecule type" value="Genomic_DNA"/>
</dbReference>
<proteinExistence type="predicted"/>
<evidence type="ECO:0000313" key="2">
    <source>
        <dbReference type="EMBL" id="TPG47196.1"/>
    </source>
</evidence>
<dbReference type="RefSeq" id="WP_140852431.1">
    <property type="nucleotide sequence ID" value="NZ_RCZC01000011.1"/>
</dbReference>
<sequence>MINADCPNCGAAVRFRSADLPVRVCDYCRSSLVRSGEVLQAMGKIAEVPADVSPLQIGTRGMWTETPFELIGRVRWRWADGGWNEWLMLFADGSTGWLGEAMGRYMALRALDHAAGRTGVVRALRDDSPIALGMDATIDRVRYIVTDIKQATCVASEGELPFSAPAGLAMKSLDLQASDGRCASVQKDRGQVSVYVGAFVDLAGLRATNMRAFEDWPMPNFAA</sequence>
<dbReference type="Pfam" id="PF13785">
    <property type="entry name" value="DUF4178"/>
    <property type="match status" value="1"/>
</dbReference>
<accession>A0A502FCY4</accession>
<evidence type="ECO:0000259" key="1">
    <source>
        <dbReference type="Pfam" id="PF13785"/>
    </source>
</evidence>
<dbReference type="AlphaFoldDB" id="A0A502FCY4"/>
<protein>
    <submittedName>
        <fullName evidence="2">DUF4178 domain-containing protein</fullName>
    </submittedName>
</protein>
<dbReference type="OrthoDB" id="228033at2"/>
<gene>
    <name evidence="2" type="ORF">EAH76_22035</name>
</gene>